<accession>A0ABD3CJ89</accession>
<dbReference type="Proteomes" id="UP001632038">
    <property type="component" value="Unassembled WGS sequence"/>
</dbReference>
<organism evidence="1 2">
    <name type="scientific">Castilleja foliolosa</name>
    <dbReference type="NCBI Taxonomy" id="1961234"/>
    <lineage>
        <taxon>Eukaryota</taxon>
        <taxon>Viridiplantae</taxon>
        <taxon>Streptophyta</taxon>
        <taxon>Embryophyta</taxon>
        <taxon>Tracheophyta</taxon>
        <taxon>Spermatophyta</taxon>
        <taxon>Magnoliopsida</taxon>
        <taxon>eudicotyledons</taxon>
        <taxon>Gunneridae</taxon>
        <taxon>Pentapetalae</taxon>
        <taxon>asterids</taxon>
        <taxon>lamiids</taxon>
        <taxon>Lamiales</taxon>
        <taxon>Orobanchaceae</taxon>
        <taxon>Pedicularideae</taxon>
        <taxon>Castillejinae</taxon>
        <taxon>Castilleja</taxon>
    </lineage>
</organism>
<dbReference type="AlphaFoldDB" id="A0ABD3CJ89"/>
<keyword evidence="2" id="KW-1185">Reference proteome</keyword>
<sequence>MSLIHKSSHMAHIIPLVGPRDLPGNLAATGGFAAADIPTGQQIINETERLHGFERHRHTFGTLGVDNYSEALVRHHKILSLRADHEMGNFNFNHFQVQMDAQMAQLTAQTAQLAAQISQLAAQMAQSTAQLNARFDMVDARFDMIDAKMVVNSARIFNSGVGVTSGVNFHPLVKSTAGHPAPGPPLAVDGVHFQPAYAVGDHPPQNLLPANYDDLNGWELLGHVVLRRRLRAIYWFYNEPRLALAPRASQEICNRMIQTLTGYMTVP</sequence>
<comment type="caution">
    <text evidence="1">The sequence shown here is derived from an EMBL/GenBank/DDBJ whole genome shotgun (WGS) entry which is preliminary data.</text>
</comment>
<name>A0ABD3CJ89_9LAMI</name>
<dbReference type="EMBL" id="JAVIJP010000034">
    <property type="protein sequence ID" value="KAL3629624.1"/>
    <property type="molecule type" value="Genomic_DNA"/>
</dbReference>
<evidence type="ECO:0000313" key="2">
    <source>
        <dbReference type="Proteomes" id="UP001632038"/>
    </source>
</evidence>
<gene>
    <name evidence="1" type="ORF">CASFOL_026846</name>
</gene>
<evidence type="ECO:0000313" key="1">
    <source>
        <dbReference type="EMBL" id="KAL3629624.1"/>
    </source>
</evidence>
<proteinExistence type="predicted"/>
<protein>
    <submittedName>
        <fullName evidence="1">Uncharacterized protein</fullName>
    </submittedName>
</protein>
<reference evidence="2" key="1">
    <citation type="journal article" date="2024" name="IScience">
        <title>Strigolactones Initiate the Formation of Haustorium-like Structures in Castilleja.</title>
        <authorList>
            <person name="Buerger M."/>
            <person name="Peterson D."/>
            <person name="Chory J."/>
        </authorList>
    </citation>
    <scope>NUCLEOTIDE SEQUENCE [LARGE SCALE GENOMIC DNA]</scope>
</reference>